<dbReference type="InterPro" id="IPR034163">
    <property type="entry name" value="Aspergillopepsin-like_cat_dom"/>
</dbReference>
<feature type="non-terminal residue" evidence="11">
    <location>
        <position position="335"/>
    </location>
</feature>
<dbReference type="InterPro" id="IPR021109">
    <property type="entry name" value="Peptidase_aspartic_dom_sf"/>
</dbReference>
<gene>
    <name evidence="11" type="ORF">K470DRAFT_204633</name>
</gene>
<name>A0A6A7BV26_9PEZI</name>
<evidence type="ECO:0000256" key="4">
    <source>
        <dbReference type="ARBA" id="ARBA00022801"/>
    </source>
</evidence>
<dbReference type="FunFam" id="2.40.70.10:FF:000026">
    <property type="entry name" value="Endothiapepsin"/>
    <property type="match status" value="1"/>
</dbReference>
<reference evidence="11" key="1">
    <citation type="journal article" date="2020" name="Stud. Mycol.">
        <title>101 Dothideomycetes genomes: a test case for predicting lifestyles and emergence of pathogens.</title>
        <authorList>
            <person name="Haridas S."/>
            <person name="Albert R."/>
            <person name="Binder M."/>
            <person name="Bloem J."/>
            <person name="Labutti K."/>
            <person name="Salamov A."/>
            <person name="Andreopoulos B."/>
            <person name="Baker S."/>
            <person name="Barry K."/>
            <person name="Bills G."/>
            <person name="Bluhm B."/>
            <person name="Cannon C."/>
            <person name="Castanera R."/>
            <person name="Culley D."/>
            <person name="Daum C."/>
            <person name="Ezra D."/>
            <person name="Gonzalez J."/>
            <person name="Henrissat B."/>
            <person name="Kuo A."/>
            <person name="Liang C."/>
            <person name="Lipzen A."/>
            <person name="Lutzoni F."/>
            <person name="Magnuson J."/>
            <person name="Mondo S."/>
            <person name="Nolan M."/>
            <person name="Ohm R."/>
            <person name="Pangilinan J."/>
            <person name="Park H.-J."/>
            <person name="Ramirez L."/>
            <person name="Alfaro M."/>
            <person name="Sun H."/>
            <person name="Tritt A."/>
            <person name="Yoshinaga Y."/>
            <person name="Zwiers L.-H."/>
            <person name="Turgeon B."/>
            <person name="Goodwin S."/>
            <person name="Spatafora J."/>
            <person name="Crous P."/>
            <person name="Grigoriev I."/>
        </authorList>
    </citation>
    <scope>NUCLEOTIDE SEQUENCE</scope>
    <source>
        <strain evidence="11">CBS 480.64</strain>
    </source>
</reference>
<dbReference type="PANTHER" id="PTHR47966">
    <property type="entry name" value="BETA-SITE APP-CLEAVING ENZYME, ISOFORM A-RELATED"/>
    <property type="match status" value="1"/>
</dbReference>
<organism evidence="11 12">
    <name type="scientific">Piedraia hortae CBS 480.64</name>
    <dbReference type="NCBI Taxonomy" id="1314780"/>
    <lineage>
        <taxon>Eukaryota</taxon>
        <taxon>Fungi</taxon>
        <taxon>Dikarya</taxon>
        <taxon>Ascomycota</taxon>
        <taxon>Pezizomycotina</taxon>
        <taxon>Dothideomycetes</taxon>
        <taxon>Dothideomycetidae</taxon>
        <taxon>Capnodiales</taxon>
        <taxon>Piedraiaceae</taxon>
        <taxon>Piedraia</taxon>
    </lineage>
</organism>
<feature type="non-terminal residue" evidence="11">
    <location>
        <position position="1"/>
    </location>
</feature>
<dbReference type="PANTHER" id="PTHR47966:SF1">
    <property type="entry name" value="ASPARTYL PROTEINASE"/>
    <property type="match status" value="1"/>
</dbReference>
<feature type="active site" evidence="7">
    <location>
        <position position="226"/>
    </location>
</feature>
<evidence type="ECO:0000256" key="2">
    <source>
        <dbReference type="ARBA" id="ARBA00022670"/>
    </source>
</evidence>
<evidence type="ECO:0000259" key="10">
    <source>
        <dbReference type="PROSITE" id="PS51767"/>
    </source>
</evidence>
<dbReference type="EMBL" id="MU006007">
    <property type="protein sequence ID" value="KAF2858565.1"/>
    <property type="molecule type" value="Genomic_DNA"/>
</dbReference>
<comment type="similarity">
    <text evidence="1 8">Belongs to the peptidase A1 family.</text>
</comment>
<dbReference type="Pfam" id="PF00026">
    <property type="entry name" value="Asp"/>
    <property type="match status" value="1"/>
</dbReference>
<evidence type="ECO:0000256" key="3">
    <source>
        <dbReference type="ARBA" id="ARBA00022750"/>
    </source>
</evidence>
<dbReference type="InterPro" id="IPR001969">
    <property type="entry name" value="Aspartic_peptidase_AS"/>
</dbReference>
<sequence>SGSSPSTSGGGDGTGSVAANPESDDSEYLEPVKIGSNAQELTLDFDTGSSDLWVQGPDTASNGQTGFNSQQSSSWQPYDGGSWKISYGDGSQASGNVGFDKVDIGGVVAEKQAVEVATSVSAQFQKDSNNDGLVGLAFSSLNTVQPQSQKTFFDNVMGQLKSPLFVADLRHNTAGAYTFGEVPSGAGDVHYVDIDDSNGWWEFESKTYSVNGQQQQCSSCHSAIADTGTSLMLVDNEVASAFYAQVSGAQNDASQGGYTYDCSTQLPDFAVQIGDFSATIKGSELTYSEIGGGKCFGGIQPNQGQNVQIYGDVFLKPFYAVFDGGNKKFGVAPKN</sequence>
<comment type="function">
    <text evidence="6">Secreted aspartic endopeptidase that allows assimilation of proteinaceous substrates. The scissile peptide bond is attacked by a nucleophilic water molecule activated by two aspartic residues in the active site. Shows a broad primary substrate specificity. Favors hydrophobic residues at the P1 and P1' positions.</text>
</comment>
<keyword evidence="2 8" id="KW-0645">Protease</keyword>
<keyword evidence="5" id="KW-0325">Glycoprotein</keyword>
<keyword evidence="12" id="KW-1185">Reference proteome</keyword>
<evidence type="ECO:0000256" key="5">
    <source>
        <dbReference type="ARBA" id="ARBA00023180"/>
    </source>
</evidence>
<dbReference type="PROSITE" id="PS00141">
    <property type="entry name" value="ASP_PROTEASE"/>
    <property type="match status" value="1"/>
</dbReference>
<protein>
    <submittedName>
        <fullName evidence="11">Acid protease</fullName>
    </submittedName>
</protein>
<evidence type="ECO:0000256" key="8">
    <source>
        <dbReference type="RuleBase" id="RU000454"/>
    </source>
</evidence>
<dbReference type="CDD" id="cd06097">
    <property type="entry name" value="Aspergillopepsin_like"/>
    <property type="match status" value="1"/>
</dbReference>
<dbReference type="InterPro" id="IPR001461">
    <property type="entry name" value="Aspartic_peptidase_A1"/>
</dbReference>
<feature type="domain" description="Peptidase A1" evidence="10">
    <location>
        <begin position="28"/>
        <end position="332"/>
    </location>
</feature>
<feature type="active site" evidence="7">
    <location>
        <position position="46"/>
    </location>
</feature>
<dbReference type="GO" id="GO:0006508">
    <property type="term" value="P:proteolysis"/>
    <property type="evidence" value="ECO:0007669"/>
    <property type="project" value="UniProtKB-KW"/>
</dbReference>
<evidence type="ECO:0000256" key="9">
    <source>
        <dbReference type="SAM" id="MobiDB-lite"/>
    </source>
</evidence>
<evidence type="ECO:0000256" key="1">
    <source>
        <dbReference type="ARBA" id="ARBA00007447"/>
    </source>
</evidence>
<accession>A0A6A7BV26</accession>
<dbReference type="FunFam" id="2.40.70.10:FF:000024">
    <property type="entry name" value="Endothiapepsin"/>
    <property type="match status" value="1"/>
</dbReference>
<dbReference type="PROSITE" id="PS51767">
    <property type="entry name" value="PEPTIDASE_A1"/>
    <property type="match status" value="1"/>
</dbReference>
<dbReference type="Proteomes" id="UP000799421">
    <property type="component" value="Unassembled WGS sequence"/>
</dbReference>
<keyword evidence="3 8" id="KW-0064">Aspartyl protease</keyword>
<dbReference type="AlphaFoldDB" id="A0A6A7BV26"/>
<dbReference type="InterPro" id="IPR033121">
    <property type="entry name" value="PEPTIDASE_A1"/>
</dbReference>
<evidence type="ECO:0000256" key="7">
    <source>
        <dbReference type="PIRSR" id="PIRSR601461-1"/>
    </source>
</evidence>
<proteinExistence type="inferred from homology"/>
<evidence type="ECO:0000256" key="6">
    <source>
        <dbReference type="ARBA" id="ARBA00055396"/>
    </source>
</evidence>
<dbReference type="SUPFAM" id="SSF50630">
    <property type="entry name" value="Acid proteases"/>
    <property type="match status" value="1"/>
</dbReference>
<keyword evidence="4 8" id="KW-0378">Hydrolase</keyword>
<dbReference type="OrthoDB" id="2747330at2759"/>
<evidence type="ECO:0000313" key="12">
    <source>
        <dbReference type="Proteomes" id="UP000799421"/>
    </source>
</evidence>
<dbReference type="Gene3D" id="2.40.70.10">
    <property type="entry name" value="Acid Proteases"/>
    <property type="match status" value="2"/>
</dbReference>
<dbReference type="PRINTS" id="PR00792">
    <property type="entry name" value="PEPSIN"/>
</dbReference>
<feature type="region of interest" description="Disordered" evidence="9">
    <location>
        <begin position="1"/>
        <end position="35"/>
    </location>
</feature>
<feature type="region of interest" description="Disordered" evidence="9">
    <location>
        <begin position="48"/>
        <end position="75"/>
    </location>
</feature>
<evidence type="ECO:0000313" key="11">
    <source>
        <dbReference type="EMBL" id="KAF2858565.1"/>
    </source>
</evidence>
<dbReference type="GO" id="GO:0004190">
    <property type="term" value="F:aspartic-type endopeptidase activity"/>
    <property type="evidence" value="ECO:0007669"/>
    <property type="project" value="UniProtKB-KW"/>
</dbReference>